<feature type="compositionally biased region" description="Polar residues" evidence="1">
    <location>
        <begin position="1"/>
        <end position="11"/>
    </location>
</feature>
<protein>
    <submittedName>
        <fullName evidence="2">Uncharacterized protein</fullName>
    </submittedName>
</protein>
<name>A0A8J3A0A4_9BACL</name>
<accession>A0A8J3A0A4</accession>
<comment type="caution">
    <text evidence="2">The sequence shown here is derived from an EMBL/GenBank/DDBJ whole genome shotgun (WGS) entry which is preliminary data.</text>
</comment>
<dbReference type="AlphaFoldDB" id="A0A8J3A0A4"/>
<organism evidence="2 3">
    <name type="scientific">Pullulanibacillus pueri</name>
    <dbReference type="NCBI Taxonomy" id="1437324"/>
    <lineage>
        <taxon>Bacteria</taxon>
        <taxon>Bacillati</taxon>
        <taxon>Bacillota</taxon>
        <taxon>Bacilli</taxon>
        <taxon>Bacillales</taxon>
        <taxon>Sporolactobacillaceae</taxon>
        <taxon>Pullulanibacillus</taxon>
    </lineage>
</organism>
<keyword evidence="3" id="KW-1185">Reference proteome</keyword>
<dbReference type="EMBL" id="BMFV01000059">
    <property type="protein sequence ID" value="GGH88884.1"/>
    <property type="molecule type" value="Genomic_DNA"/>
</dbReference>
<sequence length="58" mass="6708">MKKGKSPTNHYLESELPLDTPLNPGIIIFNQPRQIELYEQTNYDATRSSEDEQKQGPF</sequence>
<proteinExistence type="predicted"/>
<evidence type="ECO:0000256" key="1">
    <source>
        <dbReference type="SAM" id="MobiDB-lite"/>
    </source>
</evidence>
<reference evidence="2" key="2">
    <citation type="submission" date="2020-09" db="EMBL/GenBank/DDBJ databases">
        <authorList>
            <person name="Sun Q."/>
            <person name="Zhou Y."/>
        </authorList>
    </citation>
    <scope>NUCLEOTIDE SEQUENCE</scope>
    <source>
        <strain evidence="2">CGMCC 1.12777</strain>
    </source>
</reference>
<evidence type="ECO:0000313" key="3">
    <source>
        <dbReference type="Proteomes" id="UP000656813"/>
    </source>
</evidence>
<dbReference type="RefSeq" id="WP_188499373.1">
    <property type="nucleotide sequence ID" value="NZ_BMFV01000059.1"/>
</dbReference>
<reference evidence="2" key="1">
    <citation type="journal article" date="2014" name="Int. J. Syst. Evol. Microbiol.">
        <title>Complete genome sequence of Corynebacterium casei LMG S-19264T (=DSM 44701T), isolated from a smear-ripened cheese.</title>
        <authorList>
            <consortium name="US DOE Joint Genome Institute (JGI-PGF)"/>
            <person name="Walter F."/>
            <person name="Albersmeier A."/>
            <person name="Kalinowski J."/>
            <person name="Ruckert C."/>
        </authorList>
    </citation>
    <scope>NUCLEOTIDE SEQUENCE</scope>
    <source>
        <strain evidence="2">CGMCC 1.12777</strain>
    </source>
</reference>
<evidence type="ECO:0000313" key="2">
    <source>
        <dbReference type="EMBL" id="GGH88884.1"/>
    </source>
</evidence>
<feature type="region of interest" description="Disordered" evidence="1">
    <location>
        <begin position="1"/>
        <end position="23"/>
    </location>
</feature>
<dbReference type="Proteomes" id="UP000656813">
    <property type="component" value="Unassembled WGS sequence"/>
</dbReference>
<gene>
    <name evidence="2" type="ORF">GCM10007096_42230</name>
</gene>